<feature type="domain" description="OmpR/PhoB-type" evidence="17">
    <location>
        <begin position="125"/>
        <end position="222"/>
    </location>
</feature>
<evidence type="ECO:0000256" key="4">
    <source>
        <dbReference type="ARBA" id="ARBA00022553"/>
    </source>
</evidence>
<gene>
    <name evidence="18" type="ORF">SAMN06296020_106145</name>
</gene>
<evidence type="ECO:0000256" key="3">
    <source>
        <dbReference type="ARBA" id="ARBA00022490"/>
    </source>
</evidence>
<organism evidence="18 19">
    <name type="scientific">Anoxynatronum buryatiense</name>
    <dbReference type="NCBI Taxonomy" id="489973"/>
    <lineage>
        <taxon>Bacteria</taxon>
        <taxon>Bacillati</taxon>
        <taxon>Bacillota</taxon>
        <taxon>Clostridia</taxon>
        <taxon>Eubacteriales</taxon>
        <taxon>Clostridiaceae</taxon>
        <taxon>Anoxynatronum</taxon>
    </lineage>
</organism>
<evidence type="ECO:0000256" key="12">
    <source>
        <dbReference type="ARBA" id="ARBA00037471"/>
    </source>
</evidence>
<dbReference type="PROSITE" id="PS50110">
    <property type="entry name" value="RESPONSE_REGULATORY"/>
    <property type="match status" value="1"/>
</dbReference>
<dbReference type="FunFam" id="3.40.50.2300:FF:000001">
    <property type="entry name" value="DNA-binding response regulator PhoB"/>
    <property type="match status" value="1"/>
</dbReference>
<keyword evidence="3" id="KW-0963">Cytoplasm</keyword>
<evidence type="ECO:0000256" key="1">
    <source>
        <dbReference type="ARBA" id="ARBA00004496"/>
    </source>
</evidence>
<evidence type="ECO:0000256" key="11">
    <source>
        <dbReference type="ARBA" id="ARBA00024867"/>
    </source>
</evidence>
<dbReference type="AlphaFoldDB" id="A0AA45WW45"/>
<keyword evidence="9" id="KW-0010">Activator</keyword>
<evidence type="ECO:0000256" key="15">
    <source>
        <dbReference type="PROSITE-ProRule" id="PRU01091"/>
    </source>
</evidence>
<feature type="DNA-binding region" description="OmpR/PhoB-type" evidence="15">
    <location>
        <begin position="125"/>
        <end position="222"/>
    </location>
</feature>
<comment type="function">
    <text evidence="11">May play the central regulatory role in sporulation. It may be an element of the effector pathway responsible for the activation of sporulation genes in response to nutritional stress. Spo0A may act in concert with spo0H (a sigma factor) to control the expression of some genes that are critical to the sporulation process.</text>
</comment>
<dbReference type="SUPFAM" id="SSF52172">
    <property type="entry name" value="CheY-like"/>
    <property type="match status" value="1"/>
</dbReference>
<feature type="domain" description="Response regulatory" evidence="16">
    <location>
        <begin position="3"/>
        <end position="117"/>
    </location>
</feature>
<evidence type="ECO:0000256" key="9">
    <source>
        <dbReference type="ARBA" id="ARBA00023159"/>
    </source>
</evidence>
<dbReference type="Gene3D" id="1.10.10.10">
    <property type="entry name" value="Winged helix-like DNA-binding domain superfamily/Winged helix DNA-binding domain"/>
    <property type="match status" value="1"/>
</dbReference>
<feature type="modified residue" description="4-aspartylphosphate" evidence="14">
    <location>
        <position position="52"/>
    </location>
</feature>
<dbReference type="GO" id="GO:0005829">
    <property type="term" value="C:cytosol"/>
    <property type="evidence" value="ECO:0007669"/>
    <property type="project" value="TreeGrafter"/>
</dbReference>
<dbReference type="InterPro" id="IPR001789">
    <property type="entry name" value="Sig_transdc_resp-reg_receiver"/>
</dbReference>
<dbReference type="PROSITE" id="PS51755">
    <property type="entry name" value="OMPR_PHOB"/>
    <property type="match status" value="1"/>
</dbReference>
<evidence type="ECO:0000256" key="14">
    <source>
        <dbReference type="PROSITE-ProRule" id="PRU00169"/>
    </source>
</evidence>
<reference evidence="18" key="1">
    <citation type="submission" date="2017-05" db="EMBL/GenBank/DDBJ databases">
        <authorList>
            <person name="Varghese N."/>
            <person name="Submissions S."/>
        </authorList>
    </citation>
    <scope>NUCLEOTIDE SEQUENCE</scope>
    <source>
        <strain evidence="18">Su22</strain>
    </source>
</reference>
<protein>
    <recommendedName>
        <fullName evidence="13">Heme response regulator HssR</fullName>
    </recommendedName>
    <alternativeName>
        <fullName evidence="2">Stage 0 sporulation protein A homolog</fullName>
    </alternativeName>
</protein>
<evidence type="ECO:0000256" key="5">
    <source>
        <dbReference type="ARBA" id="ARBA00023012"/>
    </source>
</evidence>
<comment type="function">
    <text evidence="12">Member of the two-component regulatory system HssS/HssR involved in intracellular heme homeostasis and tempering of staphylococcal virulence. Phosphorylated HssR binds to a direct repeat sequence within hrtAB promoter and activates the expression of hrtAB, an efflux pump, in response to extracellular heme, hemin, hemoglobin or blood.</text>
</comment>
<dbReference type="Pfam" id="PF00072">
    <property type="entry name" value="Response_reg"/>
    <property type="match status" value="1"/>
</dbReference>
<dbReference type="Gene3D" id="3.40.50.2300">
    <property type="match status" value="1"/>
</dbReference>
<evidence type="ECO:0000259" key="17">
    <source>
        <dbReference type="PROSITE" id="PS51755"/>
    </source>
</evidence>
<dbReference type="RefSeq" id="WP_283409315.1">
    <property type="nucleotide sequence ID" value="NZ_FXUF01000006.1"/>
</dbReference>
<dbReference type="SMART" id="SM00448">
    <property type="entry name" value="REC"/>
    <property type="match status" value="1"/>
</dbReference>
<dbReference type="GO" id="GO:0000156">
    <property type="term" value="F:phosphorelay response regulator activity"/>
    <property type="evidence" value="ECO:0007669"/>
    <property type="project" value="TreeGrafter"/>
</dbReference>
<name>A0AA45WW45_9CLOT</name>
<dbReference type="CDD" id="cd00383">
    <property type="entry name" value="trans_reg_C"/>
    <property type="match status" value="1"/>
</dbReference>
<dbReference type="PANTHER" id="PTHR48111:SF49">
    <property type="entry name" value="HEME RESPONSE REGULATOR HSSR"/>
    <property type="match status" value="1"/>
</dbReference>
<evidence type="ECO:0000256" key="7">
    <source>
        <dbReference type="ARBA" id="ARBA00023026"/>
    </source>
</evidence>
<dbReference type="EMBL" id="FXUF01000006">
    <property type="protein sequence ID" value="SMP57287.1"/>
    <property type="molecule type" value="Genomic_DNA"/>
</dbReference>
<keyword evidence="7" id="KW-0843">Virulence</keyword>
<keyword evidence="19" id="KW-1185">Reference proteome</keyword>
<dbReference type="InterPro" id="IPR011006">
    <property type="entry name" value="CheY-like_superfamily"/>
</dbReference>
<evidence type="ECO:0000259" key="16">
    <source>
        <dbReference type="PROSITE" id="PS50110"/>
    </source>
</evidence>
<dbReference type="InterPro" id="IPR036388">
    <property type="entry name" value="WH-like_DNA-bd_sf"/>
</dbReference>
<dbReference type="GO" id="GO:0006355">
    <property type="term" value="P:regulation of DNA-templated transcription"/>
    <property type="evidence" value="ECO:0007669"/>
    <property type="project" value="InterPro"/>
</dbReference>
<keyword evidence="6" id="KW-0805">Transcription regulation</keyword>
<comment type="caution">
    <text evidence="18">The sequence shown here is derived from an EMBL/GenBank/DDBJ whole genome shotgun (WGS) entry which is preliminary data.</text>
</comment>
<dbReference type="Pfam" id="PF00486">
    <property type="entry name" value="Trans_reg_C"/>
    <property type="match status" value="1"/>
</dbReference>
<evidence type="ECO:0000256" key="13">
    <source>
        <dbReference type="ARBA" id="ARBA00039976"/>
    </source>
</evidence>
<accession>A0AA45WW45</accession>
<keyword evidence="5" id="KW-0902">Two-component regulatory system</keyword>
<dbReference type="Proteomes" id="UP001158066">
    <property type="component" value="Unassembled WGS sequence"/>
</dbReference>
<keyword evidence="8 15" id="KW-0238">DNA-binding</keyword>
<dbReference type="GO" id="GO:0000976">
    <property type="term" value="F:transcription cis-regulatory region binding"/>
    <property type="evidence" value="ECO:0007669"/>
    <property type="project" value="TreeGrafter"/>
</dbReference>
<sequence length="227" mass="26168">MFHMLVVDDDKNIRQLMRAVLEAENYTVFTASNGEEALEILDAHHIDLVIIDIMMPRMDGYEFTKTLRSVQNDLPILMVTAKQLPADRKQGFLAGTDDFMTKPVDEEEMILRIKALLRRAKIASERKIVIGDVTLDYDSLCVTRGDDMQELPQKEFLLLYKLLSYPGKIFTRIQLMDEIWGTDSGTGWETITVHISRLRKRFDGWPEFEIESVRGLGYKAVKHNDKA</sequence>
<dbReference type="PANTHER" id="PTHR48111">
    <property type="entry name" value="REGULATOR OF RPOS"/>
    <property type="match status" value="1"/>
</dbReference>
<proteinExistence type="predicted"/>
<evidence type="ECO:0000256" key="10">
    <source>
        <dbReference type="ARBA" id="ARBA00023163"/>
    </source>
</evidence>
<keyword evidence="4 14" id="KW-0597">Phosphoprotein</keyword>
<dbReference type="InterPro" id="IPR001867">
    <property type="entry name" value="OmpR/PhoB-type_DNA-bd"/>
</dbReference>
<comment type="subcellular location">
    <subcellularLocation>
        <location evidence="1">Cytoplasm</location>
    </subcellularLocation>
</comment>
<dbReference type="CDD" id="cd17574">
    <property type="entry name" value="REC_OmpR"/>
    <property type="match status" value="1"/>
</dbReference>
<evidence type="ECO:0000256" key="6">
    <source>
        <dbReference type="ARBA" id="ARBA00023015"/>
    </source>
</evidence>
<evidence type="ECO:0000256" key="8">
    <source>
        <dbReference type="ARBA" id="ARBA00023125"/>
    </source>
</evidence>
<dbReference type="GO" id="GO:0032993">
    <property type="term" value="C:protein-DNA complex"/>
    <property type="evidence" value="ECO:0007669"/>
    <property type="project" value="TreeGrafter"/>
</dbReference>
<dbReference type="SMART" id="SM00862">
    <property type="entry name" value="Trans_reg_C"/>
    <property type="match status" value="1"/>
</dbReference>
<dbReference type="InterPro" id="IPR039420">
    <property type="entry name" value="WalR-like"/>
</dbReference>
<evidence type="ECO:0000256" key="2">
    <source>
        <dbReference type="ARBA" id="ARBA00018672"/>
    </source>
</evidence>
<keyword evidence="10" id="KW-0804">Transcription</keyword>
<evidence type="ECO:0000313" key="18">
    <source>
        <dbReference type="EMBL" id="SMP57287.1"/>
    </source>
</evidence>
<evidence type="ECO:0000313" key="19">
    <source>
        <dbReference type="Proteomes" id="UP001158066"/>
    </source>
</evidence>